<dbReference type="InterPro" id="IPR051210">
    <property type="entry name" value="Ub_ligase/GEF_domain"/>
</dbReference>
<dbReference type="PRINTS" id="PR00633">
    <property type="entry name" value="RCCNDNSATION"/>
</dbReference>
<feature type="repeat" description="RCC1" evidence="2">
    <location>
        <begin position="198"/>
        <end position="251"/>
    </location>
</feature>
<dbReference type="Pfam" id="PF25390">
    <property type="entry name" value="WD40_RLD"/>
    <property type="match status" value="1"/>
</dbReference>
<feature type="compositionally biased region" description="Polar residues" evidence="3">
    <location>
        <begin position="534"/>
        <end position="549"/>
    </location>
</feature>
<proteinExistence type="predicted"/>
<organism evidence="5 6">
    <name type="scientific">Perkinsus olseni</name>
    <name type="common">Perkinsus atlanticus</name>
    <dbReference type="NCBI Taxonomy" id="32597"/>
    <lineage>
        <taxon>Eukaryota</taxon>
        <taxon>Sar</taxon>
        <taxon>Alveolata</taxon>
        <taxon>Perkinsozoa</taxon>
        <taxon>Perkinsea</taxon>
        <taxon>Perkinsida</taxon>
        <taxon>Perkinsidae</taxon>
        <taxon>Perkinsus</taxon>
    </lineage>
</organism>
<evidence type="ECO:0000313" key="6">
    <source>
        <dbReference type="Proteomes" id="UP000572268"/>
    </source>
</evidence>
<name>A0A7J6LVB6_PEROL</name>
<sequence>MNDGNLTLSTTGPSVVYAWGSTSFGRLGTGSLSGVARRPRRVVGAADEKVPISHVSCAAHQTFLVLSSGDCLASGSNVTGCLGGDGTTVEEGEEAAVMWPVPRQISSIPVDWKVKQVCCGSELSIGAHTVLLTASGKVFTFGCAKLCGIGPTDEEVIHTPALVTRFITPWRVAEGRSSVRIVTCSAGGACTAVISSEGAVFTFGALTSGRLGYRRPHSGGNYQLRPKGVRLESPAESVACGAAHMLCVCASGKLWGWGDNSAGQLGQGHLLDEYAPVRIHHTSHGSAWSTAVGACGSSSLAIDRVGRLYVWGQMMIYLGGSSATERFSTVACTFGIRKILFPWAWPRQIRGVEGSGTRVCTAKCMKEAVVFTTSDDVVYEWKPDGRAQLRSERVMDVTATDDDESSSDEGNPSRGEGVSSAIGKTRTPRQVQFPLAQNLVIACGPEHTVVVGRLGHRALVECGKCLMEGRQLPYADSSLAGIPVHTAVLRHRLSAGAFLGVIQPQLEKISHEDDVLLNLVEDFRAGASGEGSATGDQSRSTTAGSVPSSRVESLIDSVLDDESDAENLDHFPEIPNTLRLSALPHSVVVAFVYFLYTDTLPAIGTESDARSRATLLEHIARCLGLPRLLALVDGDDDIGYSTLPKVLAEMFNHPWPEYLDADLSCAPAAIGQSSTTRLKAHMFILAAHGLSPAQFETIPVDFARAILCYVYTERLPSNLGFPTRHWVAFAETVSALGLYSLAAAASDRVMSKLSEATWATLAIETEGSRACRLVHLASLGCGVTEAVMHVRRRMTDLGWFTEPEDVSDVEPRVEKLLGSWSAVDEQLGFLRKRRPGLYNELGDSVSRDVKQAVQAELVVMQHVSHYDKLSQGGDNEATMLPGHRELRTRQCEPTKLLCVINSEKDLREVESESEKKVFAAAELIEAGLQEPPPMMFYEPGSEELAEFLGTRPDGTPSDNIPGKRHHSNERQIITPHSAVEEIDLSSWGINQRPRALLIGEVIDEAGLDELDIRAPFLHYDATQEDLDFVDTWNASKEPPITIDELLIAFDTWEKKTLDAPPVDQTTAMQCLESRVIGTDSDLPAPKVLNELYQRWKEARVNNEGKPLLRQLWAVGQKHTDPPPPSRGHRAMWIIQNRIATGSGGSSAQKMKLRRPRRNTRELMTKLDLVMDDWNKMRRLISLRRGPFEKDAGGAPEEKTGACCGIKYEGSAEMFSEPQLCICYTPETPLRLTSPTALKRKPRYVYVETISVFSTVSPLMKESEMSTTESPPATSGAPSSKKPATQERLPSPELNPNVDYIIKIRRRIGRDRREYLDRAIIPRELAQATEQSDGPVIVDPISGMPYDPDPSVPGYTPPPWFGPGVGAPGMTVCPPGALGLSPSCASGDLQRVVDYYREIDRPELSGLGNAEMNTSAIAYDYLDRLYEVTKLNHETVCGGNLGTHTIDLRMRNTSNYLSGGHRTQELLAEECERIHQWISDAWRMSRVLKEKARTGEPLGWSGRSQNTAAPPPQQPHLAHPQTAKIRQQRLTIPQQQQLLQVQRQRLL</sequence>
<evidence type="ECO:0000313" key="5">
    <source>
        <dbReference type="EMBL" id="KAF4663248.1"/>
    </source>
</evidence>
<evidence type="ECO:0000256" key="1">
    <source>
        <dbReference type="ARBA" id="ARBA00022737"/>
    </source>
</evidence>
<feature type="region of interest" description="Disordered" evidence="3">
    <location>
        <begin position="528"/>
        <end position="549"/>
    </location>
</feature>
<dbReference type="InterPro" id="IPR058923">
    <property type="entry name" value="RCC1-like_dom"/>
</dbReference>
<dbReference type="PROSITE" id="PS50012">
    <property type="entry name" value="RCC1_3"/>
    <property type="match status" value="4"/>
</dbReference>
<feature type="compositionally biased region" description="Polar residues" evidence="3">
    <location>
        <begin position="1264"/>
        <end position="1277"/>
    </location>
</feature>
<evidence type="ECO:0000256" key="2">
    <source>
        <dbReference type="PROSITE-ProRule" id="PRU00235"/>
    </source>
</evidence>
<dbReference type="InterPro" id="IPR009091">
    <property type="entry name" value="RCC1/BLIP-II"/>
</dbReference>
<feature type="repeat" description="RCC1" evidence="2">
    <location>
        <begin position="136"/>
        <end position="197"/>
    </location>
</feature>
<dbReference type="Gene3D" id="2.130.10.30">
    <property type="entry name" value="Regulator of chromosome condensation 1/beta-lactamase-inhibitor protein II"/>
    <property type="match status" value="2"/>
</dbReference>
<feature type="repeat" description="RCC1" evidence="2">
    <location>
        <begin position="252"/>
        <end position="303"/>
    </location>
</feature>
<feature type="domain" description="RCC1-like" evidence="4">
    <location>
        <begin position="16"/>
        <end position="381"/>
    </location>
</feature>
<dbReference type="Proteomes" id="UP000572268">
    <property type="component" value="Unassembled WGS sequence"/>
</dbReference>
<protein>
    <recommendedName>
        <fullName evidence="4">RCC1-like domain-containing protein</fullName>
    </recommendedName>
</protein>
<dbReference type="PANTHER" id="PTHR22870:SF408">
    <property type="entry name" value="OS09G0560450 PROTEIN"/>
    <property type="match status" value="1"/>
</dbReference>
<reference evidence="5 6" key="1">
    <citation type="submission" date="2020-04" db="EMBL/GenBank/DDBJ databases">
        <title>Perkinsus olseni comparative genomics.</title>
        <authorList>
            <person name="Bogema D.R."/>
        </authorList>
    </citation>
    <scope>NUCLEOTIDE SEQUENCE [LARGE SCALE GENOMIC DNA]</scope>
    <source>
        <strain evidence="5">ATCC PRA-31</strain>
    </source>
</reference>
<dbReference type="InterPro" id="IPR000408">
    <property type="entry name" value="Reg_chr_condens"/>
</dbReference>
<feature type="region of interest" description="Disordered" evidence="3">
    <location>
        <begin position="1493"/>
        <end position="1522"/>
    </location>
</feature>
<feature type="region of interest" description="Disordered" evidence="3">
    <location>
        <begin position="1261"/>
        <end position="1293"/>
    </location>
</feature>
<accession>A0A7J6LVB6</accession>
<dbReference type="EMBL" id="JABANN010000295">
    <property type="protein sequence ID" value="KAF4663248.1"/>
    <property type="molecule type" value="Genomic_DNA"/>
</dbReference>
<feature type="region of interest" description="Disordered" evidence="3">
    <location>
        <begin position="390"/>
        <end position="423"/>
    </location>
</feature>
<dbReference type="SUPFAM" id="SSF50985">
    <property type="entry name" value="RCC1/BLIP-II"/>
    <property type="match status" value="1"/>
</dbReference>
<evidence type="ECO:0000259" key="4">
    <source>
        <dbReference type="Pfam" id="PF25390"/>
    </source>
</evidence>
<feature type="repeat" description="RCC1" evidence="2">
    <location>
        <begin position="14"/>
        <end position="68"/>
    </location>
</feature>
<comment type="caution">
    <text evidence="5">The sequence shown here is derived from an EMBL/GenBank/DDBJ whole genome shotgun (WGS) entry which is preliminary data.</text>
</comment>
<keyword evidence="1" id="KW-0677">Repeat</keyword>
<evidence type="ECO:0000256" key="3">
    <source>
        <dbReference type="SAM" id="MobiDB-lite"/>
    </source>
</evidence>
<gene>
    <name evidence="5" type="ORF">FOL46_004849</name>
</gene>
<dbReference type="PANTHER" id="PTHR22870">
    <property type="entry name" value="REGULATOR OF CHROMOSOME CONDENSATION"/>
    <property type="match status" value="1"/>
</dbReference>